<protein>
    <submittedName>
        <fullName evidence="4">Uncharacterized protein</fullName>
    </submittedName>
</protein>
<feature type="compositionally biased region" description="Low complexity" evidence="1">
    <location>
        <begin position="843"/>
        <end position="853"/>
    </location>
</feature>
<feature type="region of interest" description="Disordered" evidence="1">
    <location>
        <begin position="493"/>
        <end position="517"/>
    </location>
</feature>
<dbReference type="InterPro" id="IPR056687">
    <property type="entry name" value="DUF7785"/>
</dbReference>
<dbReference type="InterPro" id="IPR057199">
    <property type="entry name" value="DUF7877"/>
</dbReference>
<proteinExistence type="predicted"/>
<comment type="caution">
    <text evidence="4">The sequence shown here is derived from an EMBL/GenBank/DDBJ whole genome shotgun (WGS) entry which is preliminary data.</text>
</comment>
<feature type="domain" description="DUF7785" evidence="2">
    <location>
        <begin position="469"/>
        <end position="565"/>
    </location>
</feature>
<accession>A0A443HXC6</accession>
<evidence type="ECO:0000256" key="1">
    <source>
        <dbReference type="SAM" id="MobiDB-lite"/>
    </source>
</evidence>
<reference evidence="4 5" key="1">
    <citation type="journal article" date="2018" name="Front. Microbiol.">
        <title>Genomic and genetic insights into a cosmopolitan fungus, Paecilomyces variotii (Eurotiales).</title>
        <authorList>
            <person name="Urquhart A.S."/>
            <person name="Mondo S.J."/>
            <person name="Makela M.R."/>
            <person name="Hane J.K."/>
            <person name="Wiebenga A."/>
            <person name="He G."/>
            <person name="Mihaltcheva S."/>
            <person name="Pangilinan J."/>
            <person name="Lipzen A."/>
            <person name="Barry K."/>
            <person name="de Vries R.P."/>
            <person name="Grigoriev I.V."/>
            <person name="Idnurm A."/>
        </authorList>
    </citation>
    <scope>NUCLEOTIDE SEQUENCE [LARGE SCALE GENOMIC DNA]</scope>
    <source>
        <strain evidence="4 5">CBS 101075</strain>
    </source>
</reference>
<feature type="compositionally biased region" description="Low complexity" evidence="1">
    <location>
        <begin position="768"/>
        <end position="786"/>
    </location>
</feature>
<dbReference type="GeneID" id="39595835"/>
<feature type="region of interest" description="Disordered" evidence="1">
    <location>
        <begin position="344"/>
        <end position="371"/>
    </location>
</feature>
<organism evidence="4 5">
    <name type="scientific">Byssochlamys spectabilis</name>
    <name type="common">Paecilomyces variotii</name>
    <dbReference type="NCBI Taxonomy" id="264951"/>
    <lineage>
        <taxon>Eukaryota</taxon>
        <taxon>Fungi</taxon>
        <taxon>Dikarya</taxon>
        <taxon>Ascomycota</taxon>
        <taxon>Pezizomycotina</taxon>
        <taxon>Eurotiomycetes</taxon>
        <taxon>Eurotiomycetidae</taxon>
        <taxon>Eurotiales</taxon>
        <taxon>Thermoascaceae</taxon>
        <taxon>Paecilomyces</taxon>
    </lineage>
</organism>
<feature type="compositionally biased region" description="Low complexity" evidence="1">
    <location>
        <begin position="795"/>
        <end position="807"/>
    </location>
</feature>
<dbReference type="EMBL" id="RCNU01000004">
    <property type="protein sequence ID" value="RWQ96488.1"/>
    <property type="molecule type" value="Genomic_DNA"/>
</dbReference>
<dbReference type="Proteomes" id="UP000283841">
    <property type="component" value="Unassembled WGS sequence"/>
</dbReference>
<evidence type="ECO:0000313" key="4">
    <source>
        <dbReference type="EMBL" id="RWQ96488.1"/>
    </source>
</evidence>
<evidence type="ECO:0000259" key="3">
    <source>
        <dbReference type="Pfam" id="PF25289"/>
    </source>
</evidence>
<feature type="compositionally biased region" description="Polar residues" evidence="1">
    <location>
        <begin position="825"/>
        <end position="835"/>
    </location>
</feature>
<evidence type="ECO:0000259" key="2">
    <source>
        <dbReference type="Pfam" id="PF25009"/>
    </source>
</evidence>
<feature type="compositionally biased region" description="Low complexity" evidence="1">
    <location>
        <begin position="710"/>
        <end position="725"/>
    </location>
</feature>
<dbReference type="AlphaFoldDB" id="A0A443HXC6"/>
<feature type="compositionally biased region" description="Polar residues" evidence="1">
    <location>
        <begin position="854"/>
        <end position="874"/>
    </location>
</feature>
<feature type="compositionally biased region" description="Basic and acidic residues" evidence="1">
    <location>
        <begin position="445"/>
        <end position="470"/>
    </location>
</feature>
<evidence type="ECO:0000313" key="5">
    <source>
        <dbReference type="Proteomes" id="UP000283841"/>
    </source>
</evidence>
<feature type="region of interest" description="Disordered" evidence="1">
    <location>
        <begin position="432"/>
        <end position="470"/>
    </location>
</feature>
<dbReference type="STRING" id="264951.A0A443HXC6"/>
<dbReference type="Pfam" id="PF25289">
    <property type="entry name" value="DUF7877"/>
    <property type="match status" value="1"/>
</dbReference>
<feature type="compositionally biased region" description="Pro residues" evidence="1">
    <location>
        <begin position="673"/>
        <end position="687"/>
    </location>
</feature>
<dbReference type="RefSeq" id="XP_028486133.1">
    <property type="nucleotide sequence ID" value="XM_028626558.1"/>
</dbReference>
<feature type="region of interest" description="Disordered" evidence="1">
    <location>
        <begin position="652"/>
        <end position="874"/>
    </location>
</feature>
<dbReference type="Pfam" id="PF25009">
    <property type="entry name" value="DUF7785"/>
    <property type="match status" value="1"/>
</dbReference>
<name>A0A443HXC6_BYSSP</name>
<dbReference type="VEuPathDB" id="FungiDB:C8Q69DRAFT_248454"/>
<sequence>MNGDEGGETATMPAANGELHPPAAEVSAPATPGKRKRISSPEESAQDDAASAVPQKDSEPIEDTLRYLVTILAKDDVDLGLLKCSLTSASPTKPRSKRAKITGDKDETNTIESKATSGVYKGIQDFLDDVEKASSSLIDRLPSGESNTALVARIAAFKRRMNNLLFQTSLLKKSVIKAEPSDDAATPAESPAVIKGEREDKVALTLFGNPSNPKHLFSSLQRPLKVSLSSAPGKERYVDLNAHLRESALPNGITTTKVAPFNIEAQPETRRTLGEVFAPPSTLPQLEAPRKTRSWPRQSSSMWIDPFEAITNIKTIPGGNNNYGFASLPSGQWLQYGGATSSPSYWSRKQKQHNQNGEDKDSTEKQEEIPISPEDVSDLVHGAYSSFAPSFDSSGAIVQSHSKNLVWYAKRGARRFRTLVALHNTAAEQEYPALEGGLDESSLEDAVRTFEPDSLPEEKPKDEEGTESKELDDVLREVSELLQTLNSYNQIRSLDPSITNPANSESKDPAKDVASADVPSSAEKEIYETLKSSLAAIVATLPPYAVAKLNGEQLADLNITQKIVIKNPDYHGTMEQDDYTTQQMRLAAAAAPAAAGATRTSTHIAPSSRSGSFQGTPGAVGAYNQRVYPSNARVPPPAAGYQAGQQYYAGRQASASSPYTPGTPQAYGGARPAVPPAGRPGFVPPYSQPAATLQQFQRAGPNGYGPYSTAQGAPAAQGSPQAYAARPGQPGAYNASFGAARSASPQKPPGYATPQSRIPYVNAASSNPQQRYHPQQQPPHYGAYAPNQTSPPPAAAYSNSATPANYSRSAAEQAALMDRNKAQIAANQQRQNSGTPQPPAPQHRPQSSQSSSQERSVTPGSKPNGTPTPAGMSQ</sequence>
<feature type="compositionally biased region" description="Polar residues" evidence="1">
    <location>
        <begin position="493"/>
        <end position="504"/>
    </location>
</feature>
<feature type="region of interest" description="Disordered" evidence="1">
    <location>
        <begin position="1"/>
        <end position="60"/>
    </location>
</feature>
<keyword evidence="5" id="KW-1185">Reference proteome</keyword>
<gene>
    <name evidence="4" type="ORF">C8Q69DRAFT_248454</name>
</gene>
<feature type="compositionally biased region" description="Basic and acidic residues" evidence="1">
    <location>
        <begin position="356"/>
        <end position="368"/>
    </location>
</feature>
<feature type="domain" description="DUF7877" evidence="3">
    <location>
        <begin position="62"/>
        <end position="164"/>
    </location>
</feature>